<evidence type="ECO:0000313" key="1">
    <source>
        <dbReference type="EMBL" id="SDX66785.1"/>
    </source>
</evidence>
<keyword evidence="2" id="KW-1185">Reference proteome</keyword>
<evidence type="ECO:0000313" key="2">
    <source>
        <dbReference type="Proteomes" id="UP000199529"/>
    </source>
</evidence>
<reference evidence="2" key="1">
    <citation type="submission" date="2016-10" db="EMBL/GenBank/DDBJ databases">
        <authorList>
            <person name="Varghese N."/>
            <person name="Submissions S."/>
        </authorList>
    </citation>
    <scope>NUCLEOTIDE SEQUENCE [LARGE SCALE GENOMIC DNA]</scope>
    <source>
        <strain evidence="2">CGMCC 4.3530</strain>
    </source>
</reference>
<evidence type="ECO:0008006" key="3">
    <source>
        <dbReference type="Google" id="ProtNLM"/>
    </source>
</evidence>
<proteinExistence type="predicted"/>
<dbReference type="AlphaFoldDB" id="A0A1H3DK46"/>
<organism evidence="1 2">
    <name type="scientific">Saccharopolyspora shandongensis</name>
    <dbReference type="NCBI Taxonomy" id="418495"/>
    <lineage>
        <taxon>Bacteria</taxon>
        <taxon>Bacillati</taxon>
        <taxon>Actinomycetota</taxon>
        <taxon>Actinomycetes</taxon>
        <taxon>Pseudonocardiales</taxon>
        <taxon>Pseudonocardiaceae</taxon>
        <taxon>Saccharopolyspora</taxon>
    </lineage>
</organism>
<protein>
    <recommendedName>
        <fullName evidence="3">DUF1579 domain-containing protein</fullName>
    </recommendedName>
</protein>
<dbReference type="RefSeq" id="WP_093266284.1">
    <property type="nucleotide sequence ID" value="NZ_FNOK01000013.1"/>
</dbReference>
<sequence>MTNNDFAFFAGTYDVVNRWRKDFLDPTEGDDRWEEFPGITRASRHFDGAASFDEIEFPTKGFSGLTLRLFNPATAQWSLYWASKRTGTLFPPVTGSFGADGTGVFHGDDEHDGRKVKARFIWSGITTDRAHWEQAFSLDDGRTWITNWHMNFTRRTATDRVA</sequence>
<dbReference type="OrthoDB" id="9814791at2"/>
<gene>
    <name evidence="1" type="ORF">SAMN05216215_1013139</name>
</gene>
<dbReference type="STRING" id="418495.SAMN05216215_1013139"/>
<dbReference type="Proteomes" id="UP000199529">
    <property type="component" value="Unassembled WGS sequence"/>
</dbReference>
<accession>A0A1H3DK46</accession>
<dbReference type="EMBL" id="FNOK01000013">
    <property type="protein sequence ID" value="SDX66785.1"/>
    <property type="molecule type" value="Genomic_DNA"/>
</dbReference>
<name>A0A1H3DK46_9PSEU</name>